<dbReference type="PANTHER" id="PTHR42683">
    <property type="entry name" value="ALDEHYDE REDUCTASE"/>
    <property type="match status" value="1"/>
</dbReference>
<dbReference type="SUPFAM" id="SSF51735">
    <property type="entry name" value="NAD(P)-binding Rossmann-fold domains"/>
    <property type="match status" value="1"/>
</dbReference>
<evidence type="ECO:0000256" key="1">
    <source>
        <dbReference type="ARBA" id="ARBA00001947"/>
    </source>
</evidence>
<dbReference type="InterPro" id="IPR011032">
    <property type="entry name" value="GroES-like_sf"/>
</dbReference>
<dbReference type="SUPFAM" id="SSF50129">
    <property type="entry name" value="GroES-like"/>
    <property type="match status" value="1"/>
</dbReference>
<evidence type="ECO:0000313" key="12">
    <source>
        <dbReference type="Proteomes" id="UP000193920"/>
    </source>
</evidence>
<comment type="similarity">
    <text evidence="2 8">Belongs to the zinc-containing alcohol dehydrogenase family.</text>
</comment>
<evidence type="ECO:0000259" key="10">
    <source>
        <dbReference type="Pfam" id="PF08240"/>
    </source>
</evidence>
<evidence type="ECO:0000259" key="9">
    <source>
        <dbReference type="Pfam" id="PF00107"/>
    </source>
</evidence>
<dbReference type="STRING" id="1754190.A0A1Y2DJM4"/>
<feature type="domain" description="Alcohol dehydrogenase-like C-terminal" evidence="9">
    <location>
        <begin position="182"/>
        <end position="301"/>
    </location>
</feature>
<dbReference type="InterPro" id="IPR036291">
    <property type="entry name" value="NAD(P)-bd_dom_sf"/>
</dbReference>
<protein>
    <recommendedName>
        <fullName evidence="7">alcohol dehydrogenase (NADP(+))</fullName>
        <ecNumber evidence="7">1.1.1.2</ecNumber>
    </recommendedName>
</protein>
<dbReference type="FunFam" id="3.40.50.720:FF:000022">
    <property type="entry name" value="Cinnamyl alcohol dehydrogenase"/>
    <property type="match status" value="1"/>
</dbReference>
<feature type="domain" description="Alcohol dehydrogenase-like N-terminal" evidence="10">
    <location>
        <begin position="29"/>
        <end position="143"/>
    </location>
</feature>
<dbReference type="InterPro" id="IPR013154">
    <property type="entry name" value="ADH-like_N"/>
</dbReference>
<dbReference type="OrthoDB" id="1879366at2759"/>
<dbReference type="Gene3D" id="3.90.180.10">
    <property type="entry name" value="Medium-chain alcohol dehydrogenases, catalytic domain"/>
    <property type="match status" value="1"/>
</dbReference>
<dbReference type="InterPro" id="IPR013149">
    <property type="entry name" value="ADH-like_C"/>
</dbReference>
<keyword evidence="12" id="KW-1185">Reference proteome</keyword>
<evidence type="ECO:0000256" key="2">
    <source>
        <dbReference type="ARBA" id="ARBA00008072"/>
    </source>
</evidence>
<dbReference type="Gene3D" id="3.40.50.720">
    <property type="entry name" value="NAD(P)-binding Rossmann-like Domain"/>
    <property type="match status" value="1"/>
</dbReference>
<gene>
    <name evidence="11" type="ORF">LY90DRAFT_668847</name>
</gene>
<comment type="cofactor">
    <cofactor evidence="1 8">
        <name>Zn(2+)</name>
        <dbReference type="ChEBI" id="CHEBI:29105"/>
    </cofactor>
</comment>
<evidence type="ECO:0000256" key="8">
    <source>
        <dbReference type="RuleBase" id="RU361277"/>
    </source>
</evidence>
<dbReference type="AlphaFoldDB" id="A0A1Y2DJM4"/>
<dbReference type="EC" id="1.1.1.2" evidence="7"/>
<dbReference type="InterPro" id="IPR047109">
    <property type="entry name" value="CAD-like"/>
</dbReference>
<keyword evidence="3 8" id="KW-0479">Metal-binding</keyword>
<comment type="caution">
    <text evidence="11">The sequence shown here is derived from an EMBL/GenBank/DDBJ whole genome shotgun (WGS) entry which is preliminary data.</text>
</comment>
<accession>A0A1Y2DJM4</accession>
<dbReference type="InterPro" id="IPR002328">
    <property type="entry name" value="ADH_Zn_CS"/>
</dbReference>
<dbReference type="Pfam" id="PF08240">
    <property type="entry name" value="ADH_N"/>
    <property type="match status" value="1"/>
</dbReference>
<organism evidence="11 12">
    <name type="scientific">Neocallimastix californiae</name>
    <dbReference type="NCBI Taxonomy" id="1754190"/>
    <lineage>
        <taxon>Eukaryota</taxon>
        <taxon>Fungi</taxon>
        <taxon>Fungi incertae sedis</taxon>
        <taxon>Chytridiomycota</taxon>
        <taxon>Chytridiomycota incertae sedis</taxon>
        <taxon>Neocallimastigomycetes</taxon>
        <taxon>Neocallimastigales</taxon>
        <taxon>Neocallimastigaceae</taxon>
        <taxon>Neocallimastix</taxon>
    </lineage>
</organism>
<dbReference type="FunFam" id="3.90.180.10:FF:000018">
    <property type="entry name" value="NAD(P)-dependent alcohol dehydrogenase"/>
    <property type="match status" value="1"/>
</dbReference>
<proteinExistence type="inferred from homology"/>
<keyword evidence="5" id="KW-0521">NADP</keyword>
<dbReference type="GO" id="GO:0008106">
    <property type="term" value="F:alcohol dehydrogenase (NADP+) activity"/>
    <property type="evidence" value="ECO:0007669"/>
    <property type="project" value="UniProtKB-EC"/>
</dbReference>
<keyword evidence="4 8" id="KW-0862">Zinc</keyword>
<dbReference type="EMBL" id="MCOG01000064">
    <property type="protein sequence ID" value="ORY59344.1"/>
    <property type="molecule type" value="Genomic_DNA"/>
</dbReference>
<dbReference type="Pfam" id="PF00107">
    <property type="entry name" value="ADH_zinc_N"/>
    <property type="match status" value="1"/>
</dbReference>
<evidence type="ECO:0000256" key="5">
    <source>
        <dbReference type="ARBA" id="ARBA00022857"/>
    </source>
</evidence>
<sequence>MATTFKAWAALNAKEKLQLYEYTPEPLADDQIEVKVTHNGLCHSDIHMKDNDWGNSSYPFIPGHEVIGNVVALGANAEKLSGLKIGDRVGYGWIRDSCGFCESCIEGQENLCYKGYEGTIVGHHGGFQNRIRMPAKFAFKIPEKLESQYAGPLMCAGATVYNPLRLFIDRPNVKVGIIGIGGLGHLAVQFASKMGFEVTALSTSFNKKEEAMGFGCTNFVLLKEASEKVPNYFDLIINTSPYDMDWNMLLGLLRPNGKLCLIGIPAVDMKVPVMPIIFSQKTICGSIVAGRKFTNEMLEFAALNGVKPKIELMKLSQCNEAMEKVLANKARYRIVLETDFE</sequence>
<evidence type="ECO:0000313" key="11">
    <source>
        <dbReference type="EMBL" id="ORY59344.1"/>
    </source>
</evidence>
<dbReference type="Proteomes" id="UP000193920">
    <property type="component" value="Unassembled WGS sequence"/>
</dbReference>
<evidence type="ECO:0000256" key="6">
    <source>
        <dbReference type="ARBA" id="ARBA00023002"/>
    </source>
</evidence>
<keyword evidence="6" id="KW-0560">Oxidoreductase</keyword>
<evidence type="ECO:0000256" key="3">
    <source>
        <dbReference type="ARBA" id="ARBA00022723"/>
    </source>
</evidence>
<dbReference type="PROSITE" id="PS00059">
    <property type="entry name" value="ADH_ZINC"/>
    <property type="match status" value="1"/>
</dbReference>
<name>A0A1Y2DJM4_9FUNG</name>
<evidence type="ECO:0000256" key="4">
    <source>
        <dbReference type="ARBA" id="ARBA00022833"/>
    </source>
</evidence>
<evidence type="ECO:0000256" key="7">
    <source>
        <dbReference type="ARBA" id="ARBA00024074"/>
    </source>
</evidence>
<reference evidence="11 12" key="1">
    <citation type="submission" date="2016-08" db="EMBL/GenBank/DDBJ databases">
        <title>A Parts List for Fungal Cellulosomes Revealed by Comparative Genomics.</title>
        <authorList>
            <consortium name="DOE Joint Genome Institute"/>
            <person name="Haitjema C.H."/>
            <person name="Gilmore S.P."/>
            <person name="Henske J.K."/>
            <person name="Solomon K.V."/>
            <person name="De Groot R."/>
            <person name="Kuo A."/>
            <person name="Mondo S.J."/>
            <person name="Salamov A.A."/>
            <person name="Labutti K."/>
            <person name="Zhao Z."/>
            <person name="Chiniquy J."/>
            <person name="Barry K."/>
            <person name="Brewer H.M."/>
            <person name="Purvine S.O."/>
            <person name="Wright A.T."/>
            <person name="Boxma B."/>
            <person name="Van Alen T."/>
            <person name="Hackstein J.H."/>
            <person name="Baker S.E."/>
            <person name="Grigoriev I.V."/>
            <person name="O'Malley M.A."/>
        </authorList>
    </citation>
    <scope>NUCLEOTIDE SEQUENCE [LARGE SCALE GENOMIC DNA]</scope>
    <source>
        <strain evidence="11 12">G1</strain>
    </source>
</reference>
<dbReference type="CDD" id="cd05283">
    <property type="entry name" value="CAD1"/>
    <property type="match status" value="1"/>
</dbReference>
<dbReference type="GO" id="GO:0008270">
    <property type="term" value="F:zinc ion binding"/>
    <property type="evidence" value="ECO:0007669"/>
    <property type="project" value="InterPro"/>
</dbReference>